<comment type="similarity">
    <text evidence="2">Belongs to the ferredoxin--NADP reductase type 1 family.</text>
</comment>
<evidence type="ECO:0000256" key="2">
    <source>
        <dbReference type="ARBA" id="ARBA00008312"/>
    </source>
</evidence>
<dbReference type="InterPro" id="IPR036188">
    <property type="entry name" value="FAD/NAD-bd_sf"/>
</dbReference>
<proteinExistence type="inferred from homology"/>
<dbReference type="SUPFAM" id="SSF51971">
    <property type="entry name" value="Nucleotide-binding domain"/>
    <property type="match status" value="2"/>
</dbReference>
<keyword evidence="4" id="KW-0285">Flavoprotein</keyword>
<dbReference type="InterPro" id="IPR021163">
    <property type="entry name" value="Ferredox_Rdtase_adrenod"/>
</dbReference>
<dbReference type="EC" id="1.18.1.2" evidence="3"/>
<gene>
    <name evidence="10" type="ORF">GCM10010430_73920</name>
</gene>
<comment type="catalytic activity">
    <reaction evidence="8">
        <text>2 reduced [2Fe-2S]-[ferredoxin] + NADP(+) + H(+) = 2 oxidized [2Fe-2S]-[ferredoxin] + NADPH</text>
        <dbReference type="Rhea" id="RHEA:20125"/>
        <dbReference type="Rhea" id="RHEA-COMP:10000"/>
        <dbReference type="Rhea" id="RHEA-COMP:10001"/>
        <dbReference type="ChEBI" id="CHEBI:15378"/>
        <dbReference type="ChEBI" id="CHEBI:33737"/>
        <dbReference type="ChEBI" id="CHEBI:33738"/>
        <dbReference type="ChEBI" id="CHEBI:57783"/>
        <dbReference type="ChEBI" id="CHEBI:58349"/>
        <dbReference type="EC" id="1.18.1.2"/>
    </reaction>
</comment>
<name>A0ABP5RV52_9ACTN</name>
<dbReference type="InterPro" id="IPR055275">
    <property type="entry name" value="Ferredox_Rdtase"/>
</dbReference>
<accession>A0ABP5RV52</accession>
<comment type="caution">
    <text evidence="10">The sequence shown here is derived from an EMBL/GenBank/DDBJ whole genome shotgun (WGS) entry which is preliminary data.</text>
</comment>
<evidence type="ECO:0000259" key="9">
    <source>
        <dbReference type="Pfam" id="PF07992"/>
    </source>
</evidence>
<keyword evidence="11" id="KW-1185">Reference proteome</keyword>
<dbReference type="Gene3D" id="3.40.50.720">
    <property type="entry name" value="NAD(P)-binding Rossmann-like Domain"/>
    <property type="match status" value="1"/>
</dbReference>
<organism evidence="10 11">
    <name type="scientific">Kitasatospora cystarginea</name>
    <dbReference type="NCBI Taxonomy" id="58350"/>
    <lineage>
        <taxon>Bacteria</taxon>
        <taxon>Bacillati</taxon>
        <taxon>Actinomycetota</taxon>
        <taxon>Actinomycetes</taxon>
        <taxon>Kitasatosporales</taxon>
        <taxon>Streptomycetaceae</taxon>
        <taxon>Kitasatospora</taxon>
    </lineage>
</organism>
<keyword evidence="5" id="KW-0274">FAD</keyword>
<evidence type="ECO:0000256" key="7">
    <source>
        <dbReference type="ARBA" id="ARBA00023002"/>
    </source>
</evidence>
<protein>
    <recommendedName>
        <fullName evidence="3">ferredoxin--NADP(+) reductase</fullName>
        <ecNumber evidence="3">1.18.1.2</ecNumber>
    </recommendedName>
</protein>
<dbReference type="PANTHER" id="PTHR48467:SF1">
    <property type="entry name" value="GLUTAMATE SYNTHASE 1 [NADH], CHLOROPLASTIC-LIKE"/>
    <property type="match status" value="1"/>
</dbReference>
<feature type="domain" description="FAD/NAD(P)-binding" evidence="9">
    <location>
        <begin position="32"/>
        <end position="239"/>
    </location>
</feature>
<reference evidence="11" key="1">
    <citation type="journal article" date="2019" name="Int. J. Syst. Evol. Microbiol.">
        <title>The Global Catalogue of Microorganisms (GCM) 10K type strain sequencing project: providing services to taxonomists for standard genome sequencing and annotation.</title>
        <authorList>
            <consortium name="The Broad Institute Genomics Platform"/>
            <consortium name="The Broad Institute Genome Sequencing Center for Infectious Disease"/>
            <person name="Wu L."/>
            <person name="Ma J."/>
        </authorList>
    </citation>
    <scope>NUCLEOTIDE SEQUENCE [LARGE SCALE GENOMIC DNA]</scope>
    <source>
        <strain evidence="11">JCM 7356</strain>
    </source>
</reference>
<evidence type="ECO:0000256" key="3">
    <source>
        <dbReference type="ARBA" id="ARBA00013223"/>
    </source>
</evidence>
<dbReference type="Pfam" id="PF07992">
    <property type="entry name" value="Pyr_redox_2"/>
    <property type="match status" value="1"/>
</dbReference>
<evidence type="ECO:0000256" key="8">
    <source>
        <dbReference type="ARBA" id="ARBA00047776"/>
    </source>
</evidence>
<dbReference type="PANTHER" id="PTHR48467">
    <property type="entry name" value="GLUTAMATE SYNTHASE 1 [NADH], CHLOROPLASTIC-LIKE"/>
    <property type="match status" value="1"/>
</dbReference>
<keyword evidence="7" id="KW-0560">Oxidoreductase</keyword>
<sequence>MTAEPVQVGTAPAAASCHAVARGPHSAATRLRVAVVGSGPAGLYTAEAVIKQASADGFEVAVDVLDRLPTPYGLVRYGVAPDHPSIRSIADYLRRVLEHPQVRFLGGLCFGRDVTREMLLECYDAVVYATGAPRDRRLRVPGENLPGSAAAADFVRWYCGHPDSDPAMFELDAEAVAVIGAGNVALDVARILAKPAAAFSATDVPEPVLAALAASRVQEIHIISRRGPAQARFTPKELRELGEVPSADITVDTAGTDRFDPIAEIGGEAESDRRVRSNLAVIRGWAERSPQGHPRRVSVRFWLRPVEIIGTERVTALRVERTMPTETGRVTGTGEFAEFPVQLVLRSVGYEGVPLPGVPFDERRAVVPSADGRVLGADGIPQPGEYVAGWLKRGATGVIGSNKSDAAQTVRTLLADRVDGVAPVHRADPAAPALADLLAARGVRPVSYTDWLGIDEREHELAAALGRGERVKLSGWDALNSACGRAAAVPPTARD</sequence>
<dbReference type="Proteomes" id="UP001500305">
    <property type="component" value="Unassembled WGS sequence"/>
</dbReference>
<evidence type="ECO:0000256" key="1">
    <source>
        <dbReference type="ARBA" id="ARBA00001974"/>
    </source>
</evidence>
<evidence type="ECO:0000256" key="4">
    <source>
        <dbReference type="ARBA" id="ARBA00022630"/>
    </source>
</evidence>
<dbReference type="EMBL" id="BAAATR010000057">
    <property type="protein sequence ID" value="GAA2277270.1"/>
    <property type="molecule type" value="Genomic_DNA"/>
</dbReference>
<keyword evidence="6" id="KW-0521">NADP</keyword>
<comment type="cofactor">
    <cofactor evidence="1">
        <name>FAD</name>
        <dbReference type="ChEBI" id="CHEBI:57692"/>
    </cofactor>
</comment>
<evidence type="ECO:0000256" key="5">
    <source>
        <dbReference type="ARBA" id="ARBA00022827"/>
    </source>
</evidence>
<dbReference type="Gene3D" id="3.50.50.60">
    <property type="entry name" value="FAD/NAD(P)-binding domain"/>
    <property type="match status" value="1"/>
</dbReference>
<dbReference type="PRINTS" id="PR00419">
    <property type="entry name" value="ADXRDTASE"/>
</dbReference>
<evidence type="ECO:0000313" key="10">
    <source>
        <dbReference type="EMBL" id="GAA2277270.1"/>
    </source>
</evidence>
<evidence type="ECO:0000313" key="11">
    <source>
        <dbReference type="Proteomes" id="UP001500305"/>
    </source>
</evidence>
<dbReference type="PIRSF" id="PIRSF000362">
    <property type="entry name" value="FNR"/>
    <property type="match status" value="1"/>
</dbReference>
<dbReference type="InterPro" id="IPR023753">
    <property type="entry name" value="FAD/NAD-binding_dom"/>
</dbReference>
<evidence type="ECO:0000256" key="6">
    <source>
        <dbReference type="ARBA" id="ARBA00022857"/>
    </source>
</evidence>